<evidence type="ECO:0000259" key="1">
    <source>
        <dbReference type="Pfam" id="PF01593"/>
    </source>
</evidence>
<keyword evidence="3" id="KW-1185">Reference proteome</keyword>
<evidence type="ECO:0000313" key="3">
    <source>
        <dbReference type="Proteomes" id="UP000035034"/>
    </source>
</evidence>
<organism evidence="2 3">
    <name type="scientific">Gordonia effusa NBRC 100432</name>
    <dbReference type="NCBI Taxonomy" id="1077974"/>
    <lineage>
        <taxon>Bacteria</taxon>
        <taxon>Bacillati</taxon>
        <taxon>Actinomycetota</taxon>
        <taxon>Actinomycetes</taxon>
        <taxon>Mycobacteriales</taxon>
        <taxon>Gordoniaceae</taxon>
        <taxon>Gordonia</taxon>
    </lineage>
</organism>
<dbReference type="EMBL" id="BAEH01000132">
    <property type="protein sequence ID" value="GAB20818.1"/>
    <property type="molecule type" value="Genomic_DNA"/>
</dbReference>
<dbReference type="Pfam" id="PF01593">
    <property type="entry name" value="Amino_oxidase"/>
    <property type="match status" value="1"/>
</dbReference>
<dbReference type="GO" id="GO:0016491">
    <property type="term" value="F:oxidoreductase activity"/>
    <property type="evidence" value="ECO:0007669"/>
    <property type="project" value="InterPro"/>
</dbReference>
<proteinExistence type="predicted"/>
<dbReference type="SUPFAM" id="SSF51905">
    <property type="entry name" value="FAD/NAD(P)-binding domain"/>
    <property type="match status" value="1"/>
</dbReference>
<evidence type="ECO:0000313" key="2">
    <source>
        <dbReference type="EMBL" id="GAB20818.1"/>
    </source>
</evidence>
<protein>
    <recommendedName>
        <fullName evidence="1">Amine oxidase domain-containing protein</fullName>
    </recommendedName>
</protein>
<dbReference type="InterPro" id="IPR036188">
    <property type="entry name" value="FAD/NAD-bd_sf"/>
</dbReference>
<accession>H0R6W7</accession>
<sequence length="440" mass="47764">MPMSSDSPRRFAVIGSGISGLMAAYVLARNDHVTLFEADNRLGGHAHTHDVPLPNATTVQVDTGFIVHNQRTYPTLIRLFDELGVQTRESDMSMSVAIPDVGLEYAGGKGIRGLIPSSSSLRNRRYLRLLTQVPRFHRAARRLLAEPESMPVSLRGFLDDVGFDADFHDYFITPLVSAVWSCDPADALDYPARYLFTFLDHHGMLSITGSPTWRTVVGGSARYVDRVAAELPDVRIGTPVAALTRRSGGVTVTTEAGSSEEFDGAVVATHPHQALRLLAQPTSRERELLSAITYSPNRALLHTDESVLPITANARASWNYLVPPSNRATPDGVVVTYDVTRLMRLSAGGPRMLVTLNGSEFVDPAMVIDEMSYEHPLYTAAAVDAAAALDEIDSGTIAFAGAYRGWGFHEDGALAGLRAAQRLGGRWTPKSNSPIALARR</sequence>
<dbReference type="PANTHER" id="PTHR42923">
    <property type="entry name" value="PROTOPORPHYRINOGEN OXIDASE"/>
    <property type="match status" value="1"/>
</dbReference>
<dbReference type="PANTHER" id="PTHR42923:SF17">
    <property type="entry name" value="AMINE OXIDASE DOMAIN-CONTAINING PROTEIN"/>
    <property type="match status" value="1"/>
</dbReference>
<dbReference type="STRING" id="1077974.GOEFS_132_00490"/>
<comment type="caution">
    <text evidence="2">The sequence shown here is derived from an EMBL/GenBank/DDBJ whole genome shotgun (WGS) entry which is preliminary data.</text>
</comment>
<dbReference type="InterPro" id="IPR050464">
    <property type="entry name" value="Zeta_carotene_desat/Oxidored"/>
</dbReference>
<dbReference type="Proteomes" id="UP000035034">
    <property type="component" value="Unassembled WGS sequence"/>
</dbReference>
<feature type="domain" description="Amine oxidase" evidence="1">
    <location>
        <begin position="18"/>
        <end position="306"/>
    </location>
</feature>
<dbReference type="Gene3D" id="3.50.50.60">
    <property type="entry name" value="FAD/NAD(P)-binding domain"/>
    <property type="match status" value="1"/>
</dbReference>
<gene>
    <name evidence="2" type="ORF">GOEFS_132_00490</name>
</gene>
<reference evidence="2 3" key="1">
    <citation type="submission" date="2011-12" db="EMBL/GenBank/DDBJ databases">
        <title>Whole genome shotgun sequence of Gordonia effusa NBRC 100432.</title>
        <authorList>
            <person name="Yoshida I."/>
            <person name="Takarada H."/>
            <person name="Hosoyama A."/>
            <person name="Tsuchikane K."/>
            <person name="Katsumata H."/>
            <person name="Yamazaki S."/>
            <person name="Fujita N."/>
        </authorList>
    </citation>
    <scope>NUCLEOTIDE SEQUENCE [LARGE SCALE GENOMIC DNA]</scope>
    <source>
        <strain evidence="2 3">NBRC 100432</strain>
    </source>
</reference>
<dbReference type="InterPro" id="IPR002937">
    <property type="entry name" value="Amino_oxidase"/>
</dbReference>
<dbReference type="eggNOG" id="COG2907">
    <property type="taxonomic scope" value="Bacteria"/>
</dbReference>
<dbReference type="AlphaFoldDB" id="H0R6W7"/>
<name>H0R6W7_9ACTN</name>